<protein>
    <submittedName>
        <fullName evidence="16">Transient receptor potential cation channel 4</fullName>
    </submittedName>
</protein>
<comment type="subcellular location">
    <subcellularLocation>
        <location evidence="1">Membrane</location>
        <topology evidence="1">Multi-pass membrane protein</topology>
    </subcellularLocation>
</comment>
<dbReference type="PROSITE" id="PS50088">
    <property type="entry name" value="ANK_REPEAT"/>
    <property type="match status" value="7"/>
</dbReference>
<evidence type="ECO:0000256" key="3">
    <source>
        <dbReference type="ARBA" id="ARBA00022606"/>
    </source>
</evidence>
<feature type="transmembrane region" description="Helical" evidence="14">
    <location>
        <begin position="768"/>
        <end position="789"/>
    </location>
</feature>
<feature type="region of interest" description="Disordered" evidence="13">
    <location>
        <begin position="1133"/>
        <end position="1154"/>
    </location>
</feature>
<evidence type="ECO:0000256" key="1">
    <source>
        <dbReference type="ARBA" id="ARBA00004141"/>
    </source>
</evidence>
<feature type="repeat" description="ANK" evidence="12">
    <location>
        <begin position="566"/>
        <end position="598"/>
    </location>
</feature>
<dbReference type="InterPro" id="IPR002110">
    <property type="entry name" value="Ankyrin_rpt"/>
</dbReference>
<dbReference type="PANTHER" id="PTHR47143:SF1">
    <property type="entry name" value="ION_TRANS DOMAIN-CONTAINING PROTEIN"/>
    <property type="match status" value="1"/>
</dbReference>
<dbReference type="InterPro" id="IPR005821">
    <property type="entry name" value="Ion_trans_dom"/>
</dbReference>
<evidence type="ECO:0000256" key="13">
    <source>
        <dbReference type="SAM" id="MobiDB-lite"/>
    </source>
</evidence>
<dbReference type="PROSITE" id="PS50297">
    <property type="entry name" value="ANK_REP_REGION"/>
    <property type="match status" value="6"/>
</dbReference>
<feature type="transmembrane region" description="Helical" evidence="14">
    <location>
        <begin position="998"/>
        <end position="1021"/>
    </location>
</feature>
<evidence type="ECO:0000256" key="12">
    <source>
        <dbReference type="PROSITE-ProRule" id="PRU00023"/>
    </source>
</evidence>
<evidence type="ECO:0000256" key="14">
    <source>
        <dbReference type="SAM" id="Phobius"/>
    </source>
</evidence>
<evidence type="ECO:0000256" key="4">
    <source>
        <dbReference type="ARBA" id="ARBA00022692"/>
    </source>
</evidence>
<evidence type="ECO:0000256" key="2">
    <source>
        <dbReference type="ARBA" id="ARBA00022448"/>
    </source>
</evidence>
<dbReference type="Pfam" id="PF12796">
    <property type="entry name" value="Ank_2"/>
    <property type="match status" value="4"/>
</dbReference>
<keyword evidence="6 14" id="KW-1133">Transmembrane helix</keyword>
<reference evidence="16" key="1">
    <citation type="submission" date="2020-12" db="EMBL/GenBank/DDBJ databases">
        <title>Neural signatures in transcriptome of heterophyid trematode Cryptocolyle lingua.</title>
        <authorList>
            <person name="Gorbushin A.M."/>
            <person name="Tolstenkov O."/>
        </authorList>
    </citation>
    <scope>NUCLEOTIDE SEQUENCE</scope>
</reference>
<dbReference type="GO" id="GO:0005216">
    <property type="term" value="F:monoatomic ion channel activity"/>
    <property type="evidence" value="ECO:0007669"/>
    <property type="project" value="InterPro"/>
</dbReference>
<feature type="transmembrane region" description="Helical" evidence="14">
    <location>
        <begin position="817"/>
        <end position="837"/>
    </location>
</feature>
<proteinExistence type="evidence at transcript level"/>
<dbReference type="Gene3D" id="1.25.40.20">
    <property type="entry name" value="Ankyrin repeat-containing domain"/>
    <property type="match status" value="5"/>
</dbReference>
<sequence>MRTHLKAWQRKNVREKENEATAKKLLTFFSKQDVAGFEEYVSDNRKTLGTLINDKRLSRTPTLHTALQIQEFEFVKILVESLKADVNITDRNGVTALHVAAKSVDKAIHLPGLQKYQPPKPEGIQPLERGTVHHNIINYLVQKGADPDARDCNGSTPLHYAVSRGNLRAVKQLIADKANTEATDVRMITPLLLAAQKGHVDIIQTLLDHGAKCFAMDDAENNVLHFVCSQQNTEALKKVINVIETHAVCKLNFLLNTTNKSGGTAFFLAAAHVNSDCLQFLLEKGADPKFVNMEGAGCFHFAVRGCNARVIKLLAEHGVELNWTTKYGETPLCMAVRLSSPEMTGNLLEVGADVDCENADGETPLMLACRDGKISLVNTILQFKPNLNKRNLKGENAIFMAVQNQHLEVLKLLLGLEAVGEALDCFDLDGNRAIHKAVEIGNLEIYEALNNAMDSECSDYDFVRPNNKGQTIMHLAAKFGHLSIVDGCFLNSDGDTKGNTAVHYAAKYGHTDILEWCTQRQLPISMHTQNNLGRTPLSYAAGKDHLQSVKVLLKTKGCSVNHKDKMQMTPLFVACLKGHTRIVLELLKNGADPTIRVAENHEVYPGWNALNAAVQNKQTECARTLLDSGHGVELLRNKTAYGKGWETPFRHMIRMLPEAAQIVMDRHTMGNELPSTQKDYSTTFHFNPLEDTWELIEGTASQDKSGARFQQRIKKLKDSAKTLLLNKTEKMEHPLTMMVKFERGELLQHELVIASLALKRIDRIAMDLLNILFYLLFLACFTAFMLMTVPTYSLMAGTNQTVETLCTNMMNNNQKAYVLYIDVVKYGIMVLAVFSLLKEMIQFFTSWGEYVTFENGVELSIYSLSIATAVDTTDCMRLTGLREPWQWETGSVGVMLAWINLLLFIQRTTPIGIYLGIFSLILSNLAKLTIVFSPFLIAFALAFHLLMGNQIRFNDMRNTFSSTISMFSGEVGMADSLFSRYDPGAPPEQMVYYSTLSYLLFVIFVTFMAIALMNMLTGIAVGDVEEIKSQANLETVQQLVGALVDSGSLIEKCKFGLSVREKYTYYPRREGGLRRRLFRFLYNYIGKSARSEEQVQSKVKGMQVKETLTTLQERVKQLRSTFCSLSDTISSLHKAQSINSGAEDDEDSDSTDSE</sequence>
<keyword evidence="7 12" id="KW-0040">ANK repeat</keyword>
<dbReference type="SUPFAM" id="SSF48403">
    <property type="entry name" value="Ankyrin repeat"/>
    <property type="match status" value="3"/>
</dbReference>
<feature type="domain" description="Ion transport" evidence="15">
    <location>
        <begin position="780"/>
        <end position="1031"/>
    </location>
</feature>
<dbReference type="InterPro" id="IPR036770">
    <property type="entry name" value="Ankyrin_rpt-contain_sf"/>
</dbReference>
<evidence type="ECO:0000256" key="11">
    <source>
        <dbReference type="ARBA" id="ARBA00023303"/>
    </source>
</evidence>
<keyword evidence="5" id="KW-0677">Repeat</keyword>
<keyword evidence="16" id="KW-0675">Receptor</keyword>
<dbReference type="SMART" id="SM00248">
    <property type="entry name" value="ANK"/>
    <property type="match status" value="14"/>
</dbReference>
<name>A0A7U0TJ10_9TREM</name>
<keyword evidence="8" id="KW-0406">Ion transport</keyword>
<feature type="repeat" description="ANK" evidence="12">
    <location>
        <begin position="261"/>
        <end position="293"/>
    </location>
</feature>
<keyword evidence="3" id="KW-0716">Sensory transduction</keyword>
<feature type="transmembrane region" description="Helical" evidence="14">
    <location>
        <begin position="925"/>
        <end position="947"/>
    </location>
</feature>
<feature type="repeat" description="ANK" evidence="12">
    <location>
        <begin position="327"/>
        <end position="359"/>
    </location>
</feature>
<dbReference type="AlphaFoldDB" id="A0A7U0TJ10"/>
<keyword evidence="10" id="KW-0325">Glycoprotein</keyword>
<dbReference type="GO" id="GO:1902495">
    <property type="term" value="C:transmembrane transporter complex"/>
    <property type="evidence" value="ECO:0007669"/>
    <property type="project" value="TreeGrafter"/>
</dbReference>
<organism evidence="16">
    <name type="scientific">Cryptocotyle lingua</name>
    <dbReference type="NCBI Taxonomy" id="66766"/>
    <lineage>
        <taxon>Eukaryota</taxon>
        <taxon>Metazoa</taxon>
        <taxon>Spiralia</taxon>
        <taxon>Lophotrochozoa</taxon>
        <taxon>Platyhelminthes</taxon>
        <taxon>Trematoda</taxon>
        <taxon>Digenea</taxon>
        <taxon>Opisthorchiida</taxon>
        <taxon>Opisthorchiata</taxon>
        <taxon>Heterophyidae</taxon>
        <taxon>Cryptocotyle</taxon>
    </lineage>
</organism>
<dbReference type="PANTHER" id="PTHR47143">
    <property type="entry name" value="TRANSIENT RECEPTOR POTENTIAL CATION CHANNEL PROTEIN PAINLESS"/>
    <property type="match status" value="1"/>
</dbReference>
<evidence type="ECO:0000256" key="8">
    <source>
        <dbReference type="ARBA" id="ARBA00023065"/>
    </source>
</evidence>
<keyword evidence="9 14" id="KW-0472">Membrane</keyword>
<dbReference type="EMBL" id="MW361084">
    <property type="protein sequence ID" value="QQY02462.1"/>
    <property type="molecule type" value="mRNA"/>
</dbReference>
<dbReference type="PRINTS" id="PR01415">
    <property type="entry name" value="ANKYRIN"/>
</dbReference>
<evidence type="ECO:0000256" key="7">
    <source>
        <dbReference type="ARBA" id="ARBA00023043"/>
    </source>
</evidence>
<evidence type="ECO:0000259" key="15">
    <source>
        <dbReference type="Pfam" id="PF00520"/>
    </source>
</evidence>
<evidence type="ECO:0000256" key="10">
    <source>
        <dbReference type="ARBA" id="ARBA00023180"/>
    </source>
</evidence>
<evidence type="ECO:0000256" key="5">
    <source>
        <dbReference type="ARBA" id="ARBA00022737"/>
    </source>
</evidence>
<gene>
    <name evidence="16" type="primary">TRPA4</name>
</gene>
<evidence type="ECO:0000256" key="6">
    <source>
        <dbReference type="ARBA" id="ARBA00022989"/>
    </source>
</evidence>
<feature type="compositionally biased region" description="Acidic residues" evidence="13">
    <location>
        <begin position="1142"/>
        <end position="1154"/>
    </location>
</feature>
<keyword evidence="11" id="KW-0407">Ion channel</keyword>
<feature type="repeat" description="ANK" evidence="12">
    <location>
        <begin position="186"/>
        <end position="218"/>
    </location>
</feature>
<evidence type="ECO:0000256" key="9">
    <source>
        <dbReference type="ARBA" id="ARBA00023136"/>
    </source>
</evidence>
<dbReference type="InterPro" id="IPR052076">
    <property type="entry name" value="TRP_cation_channel"/>
</dbReference>
<accession>A0A7U0TJ10</accession>
<feature type="repeat" description="ANK" evidence="12">
    <location>
        <begin position="153"/>
        <end position="185"/>
    </location>
</feature>
<dbReference type="Pfam" id="PF00520">
    <property type="entry name" value="Ion_trans"/>
    <property type="match status" value="1"/>
</dbReference>
<evidence type="ECO:0000313" key="16">
    <source>
        <dbReference type="EMBL" id="QQY02462.1"/>
    </source>
</evidence>
<dbReference type="Gene3D" id="1.10.287.70">
    <property type="match status" value="1"/>
</dbReference>
<keyword evidence="2" id="KW-0813">Transport</keyword>
<keyword evidence="4 14" id="KW-0812">Transmembrane</keyword>
<feature type="repeat" description="ANK" evidence="12">
    <location>
        <begin position="360"/>
        <end position="392"/>
    </location>
</feature>
<feature type="repeat" description="ANK" evidence="12">
    <location>
        <begin position="532"/>
        <end position="565"/>
    </location>
</feature>